<dbReference type="InterPro" id="IPR050397">
    <property type="entry name" value="Env_Response_Regulators"/>
</dbReference>
<dbReference type="EMBL" id="BDQG01000001">
    <property type="protein sequence ID" value="GAW65271.1"/>
    <property type="molecule type" value="Genomic_DNA"/>
</dbReference>
<dbReference type="PANTHER" id="PTHR24567">
    <property type="entry name" value="CRP FAMILY TRANSCRIPTIONAL REGULATORY PROTEIN"/>
    <property type="match status" value="1"/>
</dbReference>
<evidence type="ECO:0000259" key="4">
    <source>
        <dbReference type="PROSITE" id="PS50042"/>
    </source>
</evidence>
<evidence type="ECO:0000256" key="1">
    <source>
        <dbReference type="ARBA" id="ARBA00023015"/>
    </source>
</evidence>
<dbReference type="SUPFAM" id="SSF46785">
    <property type="entry name" value="Winged helix' DNA-binding domain"/>
    <property type="match status" value="1"/>
</dbReference>
<keyword evidence="1" id="KW-0805">Transcription regulation</keyword>
<keyword evidence="3" id="KW-0804">Transcription</keyword>
<dbReference type="Gene3D" id="1.10.10.10">
    <property type="entry name" value="Winged helix-like DNA-binding domain superfamily/Winged helix DNA-binding domain"/>
    <property type="match status" value="1"/>
</dbReference>
<dbReference type="InterPro" id="IPR036390">
    <property type="entry name" value="WH_DNA-bd_sf"/>
</dbReference>
<evidence type="ECO:0000256" key="2">
    <source>
        <dbReference type="ARBA" id="ARBA00023125"/>
    </source>
</evidence>
<dbReference type="SMART" id="SM00100">
    <property type="entry name" value="cNMP"/>
    <property type="match status" value="1"/>
</dbReference>
<dbReference type="PROSITE" id="PS50042">
    <property type="entry name" value="CNMP_BINDING_3"/>
    <property type="match status" value="1"/>
</dbReference>
<evidence type="ECO:0000259" key="5">
    <source>
        <dbReference type="PROSITE" id="PS51063"/>
    </source>
</evidence>
<accession>A0ABQ0MDT1</accession>
<dbReference type="Proteomes" id="UP000194153">
    <property type="component" value="Unassembled WGS sequence"/>
</dbReference>
<dbReference type="CDD" id="cd00038">
    <property type="entry name" value="CAP_ED"/>
    <property type="match status" value="1"/>
</dbReference>
<keyword evidence="2" id="KW-0238">DNA-binding</keyword>
<evidence type="ECO:0000256" key="3">
    <source>
        <dbReference type="ARBA" id="ARBA00023163"/>
    </source>
</evidence>
<dbReference type="Gene3D" id="2.60.120.10">
    <property type="entry name" value="Jelly Rolls"/>
    <property type="match status" value="1"/>
</dbReference>
<dbReference type="InterPro" id="IPR018490">
    <property type="entry name" value="cNMP-bd_dom_sf"/>
</dbReference>
<proteinExistence type="predicted"/>
<comment type="caution">
    <text evidence="6">The sequence shown here is derived from an EMBL/GenBank/DDBJ whole genome shotgun (WGS) entry which is preliminary data.</text>
</comment>
<dbReference type="Pfam" id="PF13545">
    <property type="entry name" value="HTH_Crp_2"/>
    <property type="match status" value="1"/>
</dbReference>
<dbReference type="PROSITE" id="PS51063">
    <property type="entry name" value="HTH_CRP_2"/>
    <property type="match status" value="1"/>
</dbReference>
<feature type="domain" description="Cyclic nucleotide-binding" evidence="4">
    <location>
        <begin position="23"/>
        <end position="143"/>
    </location>
</feature>
<evidence type="ECO:0000313" key="6">
    <source>
        <dbReference type="EMBL" id="GAW65271.1"/>
    </source>
</evidence>
<reference evidence="7" key="1">
    <citation type="submission" date="2017-05" db="EMBL/GenBank/DDBJ databases">
        <title>Draft genome sequence of Geobacter pelophilus, a iron(III)-reducing bacteria.</title>
        <authorList>
            <person name="Aoyagi T."/>
            <person name="Koike H."/>
            <person name="Morita T."/>
            <person name="Sato Y."/>
            <person name="Habe H."/>
            <person name="Hori T."/>
        </authorList>
    </citation>
    <scope>NUCLEOTIDE SEQUENCE [LARGE SCALE GENOMIC DNA]</scope>
    <source>
        <strain evidence="7">Drf2</strain>
    </source>
</reference>
<name>A0ABQ0MDT1_9BACT</name>
<keyword evidence="7" id="KW-1185">Reference proteome</keyword>
<protein>
    <submittedName>
        <fullName evidence="6">Crp/Fnr family transcriptional regulator</fullName>
    </submittedName>
</protein>
<dbReference type="PANTHER" id="PTHR24567:SF68">
    <property type="entry name" value="DNA-BINDING TRANSCRIPTIONAL DUAL REGULATOR CRP"/>
    <property type="match status" value="1"/>
</dbReference>
<dbReference type="InterPro" id="IPR000595">
    <property type="entry name" value="cNMP-bd_dom"/>
</dbReference>
<dbReference type="SUPFAM" id="SSF51206">
    <property type="entry name" value="cAMP-binding domain-like"/>
    <property type="match status" value="1"/>
</dbReference>
<dbReference type="Pfam" id="PF00027">
    <property type="entry name" value="cNMP_binding"/>
    <property type="match status" value="1"/>
</dbReference>
<dbReference type="InterPro" id="IPR036388">
    <property type="entry name" value="WH-like_DNA-bd_sf"/>
</dbReference>
<dbReference type="RefSeq" id="WP_085811703.1">
    <property type="nucleotide sequence ID" value="NZ_BDQG01000001.1"/>
</dbReference>
<evidence type="ECO:0000313" key="7">
    <source>
        <dbReference type="Proteomes" id="UP000194153"/>
    </source>
</evidence>
<feature type="domain" description="HTH crp-type" evidence="5">
    <location>
        <begin position="157"/>
        <end position="230"/>
    </location>
</feature>
<dbReference type="InterPro" id="IPR012318">
    <property type="entry name" value="HTH_CRP"/>
</dbReference>
<sequence length="238" mass="26977">MQAEGEKGIEESSRTRLLRAIPLFSCLDPQEFSEVQRRIVEKRFHKNQVVLLEEDTANYMYIVYGGKVRVVHLGSEGSERILAVHKRGDVFGEMALLDAKTAPATVIAMEDAEIGLLSKETFDTFFLGNHKVLLQLVAILCRRLREAQLVLKAITLPDAEQRLRSILDHLSQLHGVRDARGTVIALRLTHKELAGYTSVSRETVTRLLHRMVQEGDLEMLQNRTILLKPGFRQKAQLL</sequence>
<dbReference type="SMART" id="SM00419">
    <property type="entry name" value="HTH_CRP"/>
    <property type="match status" value="1"/>
</dbReference>
<gene>
    <name evidence="6" type="ORF">GPEL0_01f0065</name>
</gene>
<organism evidence="6 7">
    <name type="scientific">Geoanaerobacter pelophilus</name>
    <dbReference type="NCBI Taxonomy" id="60036"/>
    <lineage>
        <taxon>Bacteria</taxon>
        <taxon>Pseudomonadati</taxon>
        <taxon>Thermodesulfobacteriota</taxon>
        <taxon>Desulfuromonadia</taxon>
        <taxon>Geobacterales</taxon>
        <taxon>Geobacteraceae</taxon>
        <taxon>Geoanaerobacter</taxon>
    </lineage>
</organism>
<dbReference type="InterPro" id="IPR014710">
    <property type="entry name" value="RmlC-like_jellyroll"/>
</dbReference>